<comment type="subcellular location">
    <subcellularLocation>
        <location evidence="1">Secreted</location>
    </subcellularLocation>
</comment>
<dbReference type="SMART" id="SM00215">
    <property type="entry name" value="VWC_out"/>
    <property type="match status" value="1"/>
</dbReference>
<reference evidence="5" key="2">
    <citation type="submission" date="2025-09" db="UniProtKB">
        <authorList>
            <consortium name="Ensembl"/>
        </authorList>
    </citation>
    <scope>IDENTIFICATION</scope>
</reference>
<evidence type="ECO:0000313" key="6">
    <source>
        <dbReference type="Proteomes" id="UP000694403"/>
    </source>
</evidence>
<evidence type="ECO:0000256" key="2">
    <source>
        <dbReference type="ARBA" id="ARBA00022525"/>
    </source>
</evidence>
<dbReference type="InterPro" id="IPR025615">
    <property type="entry name" value="TILa_dom"/>
</dbReference>
<evidence type="ECO:0000259" key="4">
    <source>
        <dbReference type="PROSITE" id="PS51233"/>
    </source>
</evidence>
<dbReference type="PANTHER" id="PTHR46698:SF7">
    <property type="entry name" value="VWFD DOMAIN-CONTAINING PROTEIN"/>
    <property type="match status" value="1"/>
</dbReference>
<dbReference type="InterPro" id="IPR001007">
    <property type="entry name" value="VWF_dom"/>
</dbReference>
<keyword evidence="6" id="KW-1185">Reference proteome</keyword>
<dbReference type="GO" id="GO:0005576">
    <property type="term" value="C:extracellular region"/>
    <property type="evidence" value="ECO:0007669"/>
    <property type="project" value="UniProtKB-SubCell"/>
</dbReference>
<dbReference type="Pfam" id="PF12714">
    <property type="entry name" value="TILa"/>
    <property type="match status" value="1"/>
</dbReference>
<feature type="domain" description="VWFD" evidence="4">
    <location>
        <begin position="78"/>
        <end position="169"/>
    </location>
</feature>
<organism evidence="5 6">
    <name type="scientific">Chelydra serpentina</name>
    <name type="common">Snapping turtle</name>
    <name type="synonym">Testudo serpentina</name>
    <dbReference type="NCBI Taxonomy" id="8475"/>
    <lineage>
        <taxon>Eukaryota</taxon>
        <taxon>Metazoa</taxon>
        <taxon>Chordata</taxon>
        <taxon>Craniata</taxon>
        <taxon>Vertebrata</taxon>
        <taxon>Euteleostomi</taxon>
        <taxon>Archelosauria</taxon>
        <taxon>Testudinata</taxon>
        <taxon>Testudines</taxon>
        <taxon>Cryptodira</taxon>
        <taxon>Durocryptodira</taxon>
        <taxon>Americhelydia</taxon>
        <taxon>Chelydroidea</taxon>
        <taxon>Chelydridae</taxon>
        <taxon>Chelydra</taxon>
    </lineage>
</organism>
<dbReference type="AlphaFoldDB" id="A0A8C3XU91"/>
<dbReference type="InterPro" id="IPR001846">
    <property type="entry name" value="VWF_type-D"/>
</dbReference>
<name>A0A8C3XU91_CHESE</name>
<dbReference type="Proteomes" id="UP000694403">
    <property type="component" value="Unplaced"/>
</dbReference>
<dbReference type="GO" id="GO:0030513">
    <property type="term" value="P:positive regulation of BMP signaling pathway"/>
    <property type="evidence" value="ECO:0007669"/>
    <property type="project" value="TreeGrafter"/>
</dbReference>
<dbReference type="InterPro" id="IPR052424">
    <property type="entry name" value="Kielin_Chordin-BMP_Reg"/>
</dbReference>
<protein>
    <recommendedName>
        <fullName evidence="4">VWFD domain-containing protein</fullName>
    </recommendedName>
</protein>
<dbReference type="PROSITE" id="PS51233">
    <property type="entry name" value="VWFD"/>
    <property type="match status" value="1"/>
</dbReference>
<accession>A0A8C3XU91</accession>
<keyword evidence="3" id="KW-0732">Signal</keyword>
<keyword evidence="2" id="KW-0964">Secreted</keyword>
<evidence type="ECO:0000256" key="1">
    <source>
        <dbReference type="ARBA" id="ARBA00004613"/>
    </source>
</evidence>
<evidence type="ECO:0000256" key="3">
    <source>
        <dbReference type="ARBA" id="ARBA00022729"/>
    </source>
</evidence>
<dbReference type="PANTHER" id="PTHR46698">
    <property type="entry name" value="CROSSVEINLESS 2"/>
    <property type="match status" value="1"/>
</dbReference>
<sequence length="169" mass="18937">MDSSGDADKCVPLGSCGCDYNGRYYKPSEEFWDDENCHARCRCDSSLGTVVCRTTSCKAKERCSVVNGVRGCHAISYSTCIGTGDRHYTTFDGKKYDFMGTCIYQFTALCSKDPTLTPFNVKVENNNRSSKAVSFTKTHSPGMWKTWISFLLLPDRENESEFAGESPRY</sequence>
<proteinExistence type="predicted"/>
<dbReference type="Pfam" id="PF00094">
    <property type="entry name" value="VWD"/>
    <property type="match status" value="1"/>
</dbReference>
<dbReference type="Ensembl" id="ENSCSRT00000025557.1">
    <property type="protein sequence ID" value="ENSCSRP00000024505.1"/>
    <property type="gene ID" value="ENSCSRG00000018381.1"/>
</dbReference>
<evidence type="ECO:0000313" key="5">
    <source>
        <dbReference type="Ensembl" id="ENSCSRP00000024505.1"/>
    </source>
</evidence>
<reference evidence="5" key="1">
    <citation type="submission" date="2025-08" db="UniProtKB">
        <authorList>
            <consortium name="Ensembl"/>
        </authorList>
    </citation>
    <scope>IDENTIFICATION</scope>
</reference>